<sequence length="803" mass="92526">MTTKPWCKSTIRHGYKKLGNVKEERTDIIKVEKERWDMGKKESTGKKIERYVHLIKHGHLHGFKRVNRFTEILERRGIDQSTGLKFIPRDQIDKTRGEQSSDSDTRRSYKKQKKSHHNVDGSERIKKRSKKKWYSSEEDSSIDSESDSDTRKHRKRKGKSKKSRRREYSTDEDEVVEKGHKKDKNLETNVDGLSRSPNDDVIVRKEMGLEWMLRPKEDMDQKSALTSPDLLQETPTIEIKKLNPRELNPYLKNDGSGYPEEEGGESNMLSTSVVGDGGASWRLKALKRAQEQAAREGKDLDEVVGERWGSLGKLAVSVASGSAAPSHAHLHAIKNRIRLQSRDQQNDTERDNKKGMPDHHHTQMKMPRRDDSLSWGKRKGQNMSVKDAGVISSALSSMQKFTNDGSFMQKFKSQQQQKIDDSFTNHSTSDISDVPKSEEPSSSTPNIKHVLSANQLAAKVMQLRMKGKHDEADKLQKEAEVHEGKEDATIRTNSHGDGTTSRYIMHGLKAREKKREEDMDMHVARSIMQNKQYSVSGQADDEYDYDEGPKKKKRGKGDNAAPKSMGNTRFEKRILTQKERCNFCFENPKRPRHLVVAIANFTYLMLPPWQPVVPGHCCILPMQHELSTRSVDDNVWDEIRNFKKCLLMMFAKQEKEVVFLETVMWLAKQSRHCMIECIPLPLDVGKEAALYFKKAIDEAEEEWSQHNAKKLIDTSVKGLRHSIPEDFPYFHVEFGLKKGFVHVIDDESQFKSNFGVNVIRGMLRLPAEDMHRRHKYDSIDTQKEAVAQFARDWEPFDWTKQLD</sequence>
<feature type="domain" description="Cwf19-like C-terminal" evidence="4">
    <location>
        <begin position="571"/>
        <end position="693"/>
    </location>
</feature>
<evidence type="ECO:0008006" key="7">
    <source>
        <dbReference type="Google" id="ProtNLM"/>
    </source>
</evidence>
<dbReference type="GO" id="GO:0071014">
    <property type="term" value="C:post-mRNA release spliceosomal complex"/>
    <property type="evidence" value="ECO:0007669"/>
    <property type="project" value="TreeGrafter"/>
</dbReference>
<dbReference type="EMBL" id="SZYD01000009">
    <property type="protein sequence ID" value="KAD5317815.1"/>
    <property type="molecule type" value="Genomic_DNA"/>
</dbReference>
<feature type="compositionally biased region" description="Acidic residues" evidence="2">
    <location>
        <begin position="136"/>
        <end position="147"/>
    </location>
</feature>
<accession>A0A5N6NUZ7</accession>
<proteinExistence type="inferred from homology"/>
<protein>
    <recommendedName>
        <fullName evidence="7">Cwf19-like C-terminal domain-containing protein</fullName>
    </recommendedName>
</protein>
<name>A0A5N6NUZ7_9ASTR</name>
<comment type="caution">
    <text evidence="5">The sequence shown here is derived from an EMBL/GenBank/DDBJ whole genome shotgun (WGS) entry which is preliminary data.</text>
</comment>
<dbReference type="OrthoDB" id="2113965at2759"/>
<dbReference type="PANTHER" id="PTHR12072:SF5">
    <property type="entry name" value="CWF19-LIKE PROTEIN 2"/>
    <property type="match status" value="1"/>
</dbReference>
<evidence type="ECO:0000256" key="2">
    <source>
        <dbReference type="SAM" id="MobiDB-lite"/>
    </source>
</evidence>
<dbReference type="Proteomes" id="UP000326396">
    <property type="component" value="Linkage Group LG17"/>
</dbReference>
<evidence type="ECO:0000256" key="1">
    <source>
        <dbReference type="ARBA" id="ARBA00006795"/>
    </source>
</evidence>
<feature type="compositionally biased region" description="Basic and acidic residues" evidence="2">
    <location>
        <begin position="176"/>
        <end position="186"/>
    </location>
</feature>
<feature type="region of interest" description="Disordered" evidence="2">
    <location>
        <begin position="478"/>
        <end position="501"/>
    </location>
</feature>
<keyword evidence="6" id="KW-1185">Reference proteome</keyword>
<dbReference type="PANTHER" id="PTHR12072">
    <property type="entry name" value="CWF19, CELL CYCLE CONTROL PROTEIN"/>
    <property type="match status" value="1"/>
</dbReference>
<feature type="domain" description="Cwf19-like protein C-terminal" evidence="3">
    <location>
        <begin position="702"/>
        <end position="799"/>
    </location>
</feature>
<comment type="similarity">
    <text evidence="1">Belongs to the CWF19 family.</text>
</comment>
<dbReference type="InterPro" id="IPR006768">
    <property type="entry name" value="Cwf19-like_C_dom-1"/>
</dbReference>
<feature type="region of interest" description="Disordered" evidence="2">
    <location>
        <begin position="529"/>
        <end position="565"/>
    </location>
</feature>
<reference evidence="5 6" key="1">
    <citation type="submission" date="2019-05" db="EMBL/GenBank/DDBJ databases">
        <title>Mikania micrantha, genome provides insights into the molecular mechanism of rapid growth.</title>
        <authorList>
            <person name="Liu B."/>
        </authorList>
    </citation>
    <scope>NUCLEOTIDE SEQUENCE [LARGE SCALE GENOMIC DNA]</scope>
    <source>
        <strain evidence="5">NLD-2019</strain>
        <tissue evidence="5">Leaf</tissue>
    </source>
</reference>
<feature type="compositionally biased region" description="Basic and acidic residues" evidence="2">
    <location>
        <begin position="478"/>
        <end position="489"/>
    </location>
</feature>
<evidence type="ECO:0000313" key="6">
    <source>
        <dbReference type="Proteomes" id="UP000326396"/>
    </source>
</evidence>
<dbReference type="SUPFAM" id="SSF54197">
    <property type="entry name" value="HIT-like"/>
    <property type="match status" value="1"/>
</dbReference>
<dbReference type="InterPro" id="IPR036265">
    <property type="entry name" value="HIT-like_sf"/>
</dbReference>
<dbReference type="GO" id="GO:0000398">
    <property type="term" value="P:mRNA splicing, via spliceosome"/>
    <property type="evidence" value="ECO:0007669"/>
    <property type="project" value="TreeGrafter"/>
</dbReference>
<evidence type="ECO:0000313" key="5">
    <source>
        <dbReference type="EMBL" id="KAD5317815.1"/>
    </source>
</evidence>
<dbReference type="Pfam" id="PF04677">
    <property type="entry name" value="CwfJ_C_1"/>
    <property type="match status" value="1"/>
</dbReference>
<dbReference type="InterPro" id="IPR006767">
    <property type="entry name" value="Cwf19-like_C_dom-2"/>
</dbReference>
<evidence type="ECO:0000259" key="4">
    <source>
        <dbReference type="Pfam" id="PF04677"/>
    </source>
</evidence>
<dbReference type="Pfam" id="PF04676">
    <property type="entry name" value="CwfJ_C_2"/>
    <property type="match status" value="1"/>
</dbReference>
<feature type="region of interest" description="Disordered" evidence="2">
    <location>
        <begin position="84"/>
        <end position="198"/>
    </location>
</feature>
<dbReference type="InterPro" id="IPR040194">
    <property type="entry name" value="Cwf19-like"/>
</dbReference>
<organism evidence="5 6">
    <name type="scientific">Mikania micrantha</name>
    <name type="common">bitter vine</name>
    <dbReference type="NCBI Taxonomy" id="192012"/>
    <lineage>
        <taxon>Eukaryota</taxon>
        <taxon>Viridiplantae</taxon>
        <taxon>Streptophyta</taxon>
        <taxon>Embryophyta</taxon>
        <taxon>Tracheophyta</taxon>
        <taxon>Spermatophyta</taxon>
        <taxon>Magnoliopsida</taxon>
        <taxon>eudicotyledons</taxon>
        <taxon>Gunneridae</taxon>
        <taxon>Pentapetalae</taxon>
        <taxon>asterids</taxon>
        <taxon>campanulids</taxon>
        <taxon>Asterales</taxon>
        <taxon>Asteraceae</taxon>
        <taxon>Asteroideae</taxon>
        <taxon>Heliantheae alliance</taxon>
        <taxon>Eupatorieae</taxon>
        <taxon>Mikania</taxon>
    </lineage>
</organism>
<feature type="compositionally biased region" description="Polar residues" evidence="2">
    <location>
        <begin position="490"/>
        <end position="501"/>
    </location>
</feature>
<feature type="compositionally biased region" description="Basic and acidic residues" evidence="2">
    <location>
        <begin position="340"/>
        <end position="372"/>
    </location>
</feature>
<feature type="compositionally biased region" description="Basic and acidic residues" evidence="2">
    <location>
        <begin position="87"/>
        <end position="107"/>
    </location>
</feature>
<dbReference type="AlphaFoldDB" id="A0A5N6NUZ7"/>
<evidence type="ECO:0000259" key="3">
    <source>
        <dbReference type="Pfam" id="PF04676"/>
    </source>
</evidence>
<feature type="region of interest" description="Disordered" evidence="2">
    <location>
        <begin position="338"/>
        <end position="382"/>
    </location>
</feature>
<feature type="compositionally biased region" description="Basic residues" evidence="2">
    <location>
        <begin position="151"/>
        <end position="165"/>
    </location>
</feature>
<feature type="region of interest" description="Disordered" evidence="2">
    <location>
        <begin position="248"/>
        <end position="268"/>
    </location>
</feature>
<gene>
    <name evidence="5" type="ORF">E3N88_17761</name>
</gene>
<feature type="region of interest" description="Disordered" evidence="2">
    <location>
        <begin position="411"/>
        <end position="446"/>
    </location>
</feature>